<dbReference type="PANTHER" id="PTHR42160">
    <property type="entry name" value="URACIL-DNA GLYCOSYLASE SUPERFAMILY PROTEIN"/>
    <property type="match status" value="1"/>
</dbReference>
<gene>
    <name evidence="2" type="ordered locus">Fbal_0381</name>
</gene>
<dbReference type="Proteomes" id="UP000006683">
    <property type="component" value="Chromosome"/>
</dbReference>
<dbReference type="Pfam" id="PF03167">
    <property type="entry name" value="UDG"/>
    <property type="match status" value="1"/>
</dbReference>
<evidence type="ECO:0000313" key="3">
    <source>
        <dbReference type="Proteomes" id="UP000006683"/>
    </source>
</evidence>
<dbReference type="AlphaFoldDB" id="E1SN96"/>
<dbReference type="STRING" id="550540.Fbal_0381"/>
<accession>E1SN96</accession>
<dbReference type="PANTHER" id="PTHR42160:SF1">
    <property type="entry name" value="URACIL-DNA GLYCOSYLASE SUPERFAMILY PROTEIN"/>
    <property type="match status" value="1"/>
</dbReference>
<dbReference type="EMBL" id="CP002209">
    <property type="protein sequence ID" value="ADN74595.1"/>
    <property type="molecule type" value="Genomic_DNA"/>
</dbReference>
<organism evidence="2 3">
    <name type="scientific">Ferrimonas balearica (strain DSM 9799 / CCM 4581 / KCTC 23876 / PAT)</name>
    <dbReference type="NCBI Taxonomy" id="550540"/>
    <lineage>
        <taxon>Bacteria</taxon>
        <taxon>Pseudomonadati</taxon>
        <taxon>Pseudomonadota</taxon>
        <taxon>Gammaproteobacteria</taxon>
        <taxon>Alteromonadales</taxon>
        <taxon>Ferrimonadaceae</taxon>
        <taxon>Ferrimonas</taxon>
    </lineage>
</organism>
<dbReference type="KEGG" id="fbl:Fbal_0381"/>
<dbReference type="HOGENOM" id="CLU_075800_0_0_6"/>
<dbReference type="SUPFAM" id="SSF52141">
    <property type="entry name" value="Uracil-DNA glycosylase-like"/>
    <property type="match status" value="1"/>
</dbReference>
<dbReference type="OrthoDB" id="9789139at2"/>
<dbReference type="GeneID" id="67180633"/>
<dbReference type="eggNOG" id="COG1573">
    <property type="taxonomic scope" value="Bacteria"/>
</dbReference>
<protein>
    <submittedName>
        <fullName evidence="2">Uracil-DNA glycosylase superfamily protein</fullName>
    </submittedName>
</protein>
<dbReference type="InterPro" id="IPR047124">
    <property type="entry name" value="HI_0220.2"/>
</dbReference>
<sequence>MTVCPTSASAAQIPISDDSTRELIHTVHACRLCQDVLDPNPVVQLASSARLLIIGQAPGLKVHQSGIPWNDASGDRLRHWLGMDRDTFYDPSRVAIIPMGLCYPGRGRSGDNPPDKRCAPRWHPTLLAQLPALELTLYIGQYAQKHYLEGFTSLTDTVARWAEFGPDRFPLPHPSPRNTLWLKRHPWFDDDVVPALRQRVQGLMAG</sequence>
<dbReference type="CDD" id="cd10033">
    <property type="entry name" value="UDG_like"/>
    <property type="match status" value="1"/>
</dbReference>
<dbReference type="RefSeq" id="WP_013343901.1">
    <property type="nucleotide sequence ID" value="NC_014541.1"/>
</dbReference>
<dbReference type="SMART" id="SM00986">
    <property type="entry name" value="UDG"/>
    <property type="match status" value="1"/>
</dbReference>
<proteinExistence type="predicted"/>
<dbReference type="InterPro" id="IPR036895">
    <property type="entry name" value="Uracil-DNA_glycosylase-like_sf"/>
</dbReference>
<reference evidence="2 3" key="1">
    <citation type="journal article" date="2010" name="Stand. Genomic Sci.">
        <title>Complete genome sequence of Ferrimonas balearica type strain (PAT).</title>
        <authorList>
            <person name="Nolan M."/>
            <person name="Sikorski J."/>
            <person name="Davenport K."/>
            <person name="Lucas S."/>
            <person name="Glavina Del Rio T."/>
            <person name="Tice H."/>
            <person name="Cheng J."/>
            <person name="Goodwin L."/>
            <person name="Pitluck S."/>
            <person name="Liolios K."/>
            <person name="Ivanova N."/>
            <person name="Mavromatis K."/>
            <person name="Ovchinnikova G."/>
            <person name="Pati A."/>
            <person name="Chen A."/>
            <person name="Palaniappan K."/>
            <person name="Land M."/>
            <person name="Hauser L."/>
            <person name="Chang Y."/>
            <person name="Jeffries C."/>
            <person name="Tapia R."/>
            <person name="Brettin T."/>
            <person name="Detter J."/>
            <person name="Han C."/>
            <person name="Yasawong M."/>
            <person name="Rohde M."/>
            <person name="Tindall B."/>
            <person name="Goker M."/>
            <person name="Woyke T."/>
            <person name="Bristow J."/>
            <person name="Eisen J."/>
            <person name="Markowitz V."/>
            <person name="Hugenholtz P."/>
            <person name="Kyrpides N."/>
            <person name="Klenk H."/>
            <person name="Lapidus A."/>
        </authorList>
    </citation>
    <scope>NUCLEOTIDE SEQUENCE [LARGE SCALE GENOMIC DNA]</scope>
    <source>
        <strain evidence="3">DSM 9799 / CCM 4581 / KCTC 23876 / PAT</strain>
    </source>
</reference>
<evidence type="ECO:0000313" key="2">
    <source>
        <dbReference type="EMBL" id="ADN74595.1"/>
    </source>
</evidence>
<feature type="domain" description="Uracil-DNA glycosylase-like" evidence="1">
    <location>
        <begin position="42"/>
        <end position="197"/>
    </location>
</feature>
<dbReference type="Gene3D" id="3.40.470.10">
    <property type="entry name" value="Uracil-DNA glycosylase-like domain"/>
    <property type="match status" value="1"/>
</dbReference>
<dbReference type="InterPro" id="IPR005122">
    <property type="entry name" value="Uracil-DNA_glycosylase-like"/>
</dbReference>
<evidence type="ECO:0000259" key="1">
    <source>
        <dbReference type="SMART" id="SM00986"/>
    </source>
</evidence>
<name>E1SN96_FERBD</name>
<keyword evidence="3" id="KW-1185">Reference proteome</keyword>
<dbReference type="SMART" id="SM00987">
    <property type="entry name" value="UreE_C"/>
    <property type="match status" value="1"/>
</dbReference>